<dbReference type="InterPro" id="IPR036188">
    <property type="entry name" value="FAD/NAD-bd_sf"/>
</dbReference>
<proteinExistence type="predicted"/>
<dbReference type="GO" id="GO:0004497">
    <property type="term" value="F:monooxygenase activity"/>
    <property type="evidence" value="ECO:0007669"/>
    <property type="project" value="TreeGrafter"/>
</dbReference>
<dbReference type="PRINTS" id="PR00368">
    <property type="entry name" value="FADPNR"/>
</dbReference>
<dbReference type="Pfam" id="PF07992">
    <property type="entry name" value="Pyr_redox_2"/>
    <property type="match status" value="1"/>
</dbReference>
<dbReference type="PANTHER" id="PTHR43539">
    <property type="entry name" value="FLAVIN-BINDING MONOOXYGENASE-LIKE PROTEIN (AFU_ORTHOLOGUE AFUA_4G09220)"/>
    <property type="match status" value="1"/>
</dbReference>
<evidence type="ECO:0000313" key="4">
    <source>
        <dbReference type="Proteomes" id="UP000054314"/>
    </source>
</evidence>
<dbReference type="InterPro" id="IPR050982">
    <property type="entry name" value="Auxin_biosynth/cation_transpt"/>
</dbReference>
<dbReference type="SUPFAM" id="SSF51905">
    <property type="entry name" value="FAD/NAD(P)-binding domain"/>
    <property type="match status" value="1"/>
</dbReference>
<dbReference type="GO" id="GO:0050660">
    <property type="term" value="F:flavin adenine dinucleotide binding"/>
    <property type="evidence" value="ECO:0007669"/>
    <property type="project" value="TreeGrafter"/>
</dbReference>
<gene>
    <name evidence="3" type="ORF">N869_02785</name>
</gene>
<reference evidence="3 4" key="1">
    <citation type="submission" date="2013-08" db="EMBL/GenBank/DDBJ databases">
        <title>Genome sequencing of Cellulomonas bogoriensis 69B4.</title>
        <authorList>
            <person name="Chen F."/>
            <person name="Li Y."/>
            <person name="Wang G."/>
        </authorList>
    </citation>
    <scope>NUCLEOTIDE SEQUENCE [LARGE SCALE GENOMIC DNA]</scope>
    <source>
        <strain evidence="3 4">69B4</strain>
    </source>
</reference>
<name>A0A0A0BUX6_9CELL</name>
<accession>A0A0A0BUX6</accession>
<keyword evidence="4" id="KW-1185">Reference proteome</keyword>
<dbReference type="Proteomes" id="UP000054314">
    <property type="component" value="Unassembled WGS sequence"/>
</dbReference>
<evidence type="ECO:0000256" key="1">
    <source>
        <dbReference type="ARBA" id="ARBA00023002"/>
    </source>
</evidence>
<keyword evidence="1" id="KW-0560">Oxidoreductase</keyword>
<dbReference type="EMBL" id="AXCZ01000113">
    <property type="protein sequence ID" value="KGM11512.1"/>
    <property type="molecule type" value="Genomic_DNA"/>
</dbReference>
<dbReference type="AlphaFoldDB" id="A0A0A0BUX6"/>
<dbReference type="PANTHER" id="PTHR43539:SF78">
    <property type="entry name" value="FLAVIN-CONTAINING MONOOXYGENASE"/>
    <property type="match status" value="1"/>
</dbReference>
<feature type="domain" description="FAD/NAD(P)-binding" evidence="2">
    <location>
        <begin position="4"/>
        <end position="204"/>
    </location>
</feature>
<evidence type="ECO:0000259" key="2">
    <source>
        <dbReference type="Pfam" id="PF07992"/>
    </source>
</evidence>
<comment type="caution">
    <text evidence="3">The sequence shown here is derived from an EMBL/GenBank/DDBJ whole genome shotgun (WGS) entry which is preliminary data.</text>
</comment>
<dbReference type="PRINTS" id="PR00411">
    <property type="entry name" value="PNDRDTASEI"/>
</dbReference>
<dbReference type="InterPro" id="IPR023753">
    <property type="entry name" value="FAD/NAD-binding_dom"/>
</dbReference>
<sequence length="308" mass="32187">MQVEVVVIGAGHAGLAAAHHLARAGLRPGTDLVVLDDSLGPGGAWGGSTPGVRLGDVRDLEPLPGAEVVTGDPSMPLAEALATYHGLFEDERDLQVLRPVHVRSVGAPGGRQGSLQVTTTHGTWTARGVVNATGSWSRPFVPACPGRPEFTGTELHARDLRDPTALAGADVVLVGAGTAAVHLVPRLTGVSASTTWVARRPARRSRTLPEPRPLFDRLVPEGVHWAEGPEPGTHPADVVVWATGFRPALRHLAPLRLRGTGGAVLTDGTQVVADPRVQLVGAGQQPAPTSLNRAGREAARNLRRLLGF</sequence>
<protein>
    <submittedName>
        <fullName evidence="3">Pyridine nucleotide-disulfide oxidoreductase</fullName>
    </submittedName>
</protein>
<dbReference type="RefSeq" id="WP_035061197.1">
    <property type="nucleotide sequence ID" value="NZ_AXCZ01000113.1"/>
</dbReference>
<dbReference type="Gene3D" id="3.50.50.60">
    <property type="entry name" value="FAD/NAD(P)-binding domain"/>
    <property type="match status" value="1"/>
</dbReference>
<evidence type="ECO:0000313" key="3">
    <source>
        <dbReference type="EMBL" id="KGM11512.1"/>
    </source>
</evidence>
<organism evidence="3 4">
    <name type="scientific">Cellulomonas bogoriensis 69B4 = DSM 16987</name>
    <dbReference type="NCBI Taxonomy" id="1386082"/>
    <lineage>
        <taxon>Bacteria</taxon>
        <taxon>Bacillati</taxon>
        <taxon>Actinomycetota</taxon>
        <taxon>Actinomycetes</taxon>
        <taxon>Micrococcales</taxon>
        <taxon>Cellulomonadaceae</taxon>
        <taxon>Cellulomonas</taxon>
    </lineage>
</organism>
<dbReference type="OrthoDB" id="178899at2"/>